<dbReference type="Proteomes" id="UP000291659">
    <property type="component" value="Unassembled WGS sequence"/>
</dbReference>
<evidence type="ECO:0000313" key="1">
    <source>
        <dbReference type="EMBL" id="TAX81447.1"/>
    </source>
</evidence>
<accession>A0ABY1X899</accession>
<reference evidence="1 2" key="1">
    <citation type="submission" date="2019-02" db="EMBL/GenBank/DDBJ databases">
        <title>The genomic architecture of introgression among sibling species of bacteria.</title>
        <authorList>
            <person name="Cavassim M.I.A."/>
            <person name="Moeskjaer S."/>
            <person name="Moslemi C."/>
            <person name="Fields B."/>
            <person name="Bachmann A."/>
            <person name="Vilhjalmsson B."/>
            <person name="Schierup M.H."/>
            <person name="Young J.P.W."/>
            <person name="Andersen S.U."/>
        </authorList>
    </citation>
    <scope>NUCLEOTIDE SEQUENCE [LARGE SCALE GENOMIC DNA]</scope>
    <source>
        <strain evidence="1 2">SM141A</strain>
    </source>
</reference>
<name>A0ABY1X899_9HYPH</name>
<evidence type="ECO:0000313" key="2">
    <source>
        <dbReference type="Proteomes" id="UP000291659"/>
    </source>
</evidence>
<sequence length="116" mass="13223">MRWGDEPPTGRPRFREASNAITLVTERLAMASSEGKRPQVKVSMQPVLAIEVDGQAIKIKNLKVEEYSNKPYPNPPSIYRQANQREIESISKSMERNLIACMNKAYQFVGLDDELR</sequence>
<gene>
    <name evidence="1" type="ORF">ELH98_10460</name>
</gene>
<dbReference type="RefSeq" id="WP_130762951.1">
    <property type="nucleotide sequence ID" value="NZ_SIOX01000001.1"/>
</dbReference>
<protein>
    <submittedName>
        <fullName evidence="1">Uncharacterized protein</fullName>
    </submittedName>
</protein>
<organism evidence="1 2">
    <name type="scientific">Rhizobium ruizarguesonis</name>
    <dbReference type="NCBI Taxonomy" id="2081791"/>
    <lineage>
        <taxon>Bacteria</taxon>
        <taxon>Pseudomonadati</taxon>
        <taxon>Pseudomonadota</taxon>
        <taxon>Alphaproteobacteria</taxon>
        <taxon>Hyphomicrobiales</taxon>
        <taxon>Rhizobiaceae</taxon>
        <taxon>Rhizobium/Agrobacterium group</taxon>
        <taxon>Rhizobium</taxon>
    </lineage>
</organism>
<keyword evidence="2" id="KW-1185">Reference proteome</keyword>
<proteinExistence type="predicted"/>
<comment type="caution">
    <text evidence="1">The sequence shown here is derived from an EMBL/GenBank/DDBJ whole genome shotgun (WGS) entry which is preliminary data.</text>
</comment>
<dbReference type="EMBL" id="SIOX01000001">
    <property type="protein sequence ID" value="TAX81447.1"/>
    <property type="molecule type" value="Genomic_DNA"/>
</dbReference>